<feature type="transmembrane region" description="Helical" evidence="7">
    <location>
        <begin position="326"/>
        <end position="347"/>
    </location>
</feature>
<dbReference type="InterPro" id="IPR050833">
    <property type="entry name" value="Poly_Biosynth_Transport"/>
</dbReference>
<keyword evidence="10" id="KW-1185">Reference proteome</keyword>
<accession>A0AA96RQ04</accession>
<reference evidence="8 10" key="2">
    <citation type="submission" date="2024-09" db="EMBL/GenBank/DDBJ databases">
        <title>Molecular characterization of Carbapenemase-producing Enterobacter cloacae Complex from Infections in Argentina.</title>
        <authorList>
            <person name="De Mendieta J.M."/>
            <person name="Gomez S."/>
        </authorList>
    </citation>
    <scope>NUCLEOTIDE SEQUENCE [LARGE SCALE GENOMIC DNA]</scope>
    <source>
        <strain evidence="8 10">M23267</strain>
    </source>
</reference>
<evidence type="ECO:0000256" key="7">
    <source>
        <dbReference type="SAM" id="Phobius"/>
    </source>
</evidence>
<organism evidence="9">
    <name type="scientific">Enterobacter chuandaensis</name>
    <dbReference type="NCBI Taxonomy" id="2497875"/>
    <lineage>
        <taxon>Bacteria</taxon>
        <taxon>Pseudomonadati</taxon>
        <taxon>Pseudomonadota</taxon>
        <taxon>Gammaproteobacteria</taxon>
        <taxon>Enterobacterales</taxon>
        <taxon>Enterobacteriaceae</taxon>
        <taxon>Enterobacter</taxon>
        <taxon>Enterobacter cloacae complex</taxon>
    </lineage>
</organism>
<feature type="transmembrane region" description="Helical" evidence="7">
    <location>
        <begin position="47"/>
        <end position="72"/>
    </location>
</feature>
<reference evidence="9" key="1">
    <citation type="submission" date="2023-09" db="EMBL/GenBank/DDBJ databases">
        <title>Coexistence of blaNDM-1 and blaKPC-2 in Enterobacter chuandaensis.</title>
        <authorList>
            <person name="Chen R."/>
        </authorList>
    </citation>
    <scope>NUCLEOTIDE SEQUENCE</scope>
    <source>
        <strain evidence="9">FAHZZU5885</strain>
    </source>
</reference>
<evidence type="ECO:0000313" key="9">
    <source>
        <dbReference type="EMBL" id="WNS36500.1"/>
    </source>
</evidence>
<dbReference type="KEGG" id="echu:RQP59_15590"/>
<comment type="subcellular location">
    <subcellularLocation>
        <location evidence="1">Cell membrane</location>
        <topology evidence="1">Multi-pass membrane protein</topology>
    </subcellularLocation>
</comment>
<feature type="transmembrane region" description="Helical" evidence="7">
    <location>
        <begin position="247"/>
        <end position="266"/>
    </location>
</feature>
<evidence type="ECO:0008006" key="11">
    <source>
        <dbReference type="Google" id="ProtNLM"/>
    </source>
</evidence>
<feature type="transmembrane region" description="Helical" evidence="7">
    <location>
        <begin position="359"/>
        <end position="380"/>
    </location>
</feature>
<comment type="similarity">
    <text evidence="2">Belongs to the polysaccharide synthase family.</text>
</comment>
<feature type="transmembrane region" description="Helical" evidence="7">
    <location>
        <begin position="140"/>
        <end position="161"/>
    </location>
</feature>
<feature type="transmembrane region" description="Helical" evidence="7">
    <location>
        <begin position="392"/>
        <end position="409"/>
    </location>
</feature>
<feature type="transmembrane region" description="Helical" evidence="7">
    <location>
        <begin position="108"/>
        <end position="128"/>
    </location>
</feature>
<proteinExistence type="inferred from homology"/>
<evidence type="ECO:0000313" key="8">
    <source>
        <dbReference type="EMBL" id="MFB4719284.1"/>
    </source>
</evidence>
<evidence type="ECO:0000256" key="4">
    <source>
        <dbReference type="ARBA" id="ARBA00022692"/>
    </source>
</evidence>
<dbReference type="Proteomes" id="UP001577381">
    <property type="component" value="Unassembled WGS sequence"/>
</dbReference>
<gene>
    <name evidence="8" type="ORF">ACE3KR_10365</name>
    <name evidence="9" type="ORF">RQP59_15590</name>
</gene>
<evidence type="ECO:0000256" key="5">
    <source>
        <dbReference type="ARBA" id="ARBA00022989"/>
    </source>
</evidence>
<dbReference type="GO" id="GO:0005886">
    <property type="term" value="C:plasma membrane"/>
    <property type="evidence" value="ECO:0007669"/>
    <property type="project" value="UniProtKB-SubCell"/>
</dbReference>
<feature type="transmembrane region" description="Helical" evidence="7">
    <location>
        <begin position="201"/>
        <end position="218"/>
    </location>
</feature>
<feature type="transmembrane region" description="Helical" evidence="7">
    <location>
        <begin position="16"/>
        <end position="35"/>
    </location>
</feature>
<keyword evidence="5 7" id="KW-1133">Transmembrane helix</keyword>
<name>A0AA96RQ04_9ENTR</name>
<protein>
    <recommendedName>
        <fullName evidence="11">Polysaccharide biosynthesis protein</fullName>
    </recommendedName>
</protein>
<dbReference type="EMBL" id="CP135253">
    <property type="protein sequence ID" value="WNS36500.1"/>
    <property type="molecule type" value="Genomic_DNA"/>
</dbReference>
<evidence type="ECO:0000256" key="2">
    <source>
        <dbReference type="ARBA" id="ARBA00007430"/>
    </source>
</evidence>
<dbReference type="PANTHER" id="PTHR30250">
    <property type="entry name" value="PST FAMILY PREDICTED COLANIC ACID TRANSPORTER"/>
    <property type="match status" value="1"/>
</dbReference>
<keyword evidence="3" id="KW-1003">Cell membrane</keyword>
<feature type="transmembrane region" description="Helical" evidence="7">
    <location>
        <begin position="415"/>
        <end position="435"/>
    </location>
</feature>
<dbReference type="PANTHER" id="PTHR30250:SF10">
    <property type="entry name" value="LIPOPOLYSACCHARIDE BIOSYNTHESIS PROTEIN WZXC"/>
    <property type="match status" value="1"/>
</dbReference>
<evidence type="ECO:0000256" key="6">
    <source>
        <dbReference type="ARBA" id="ARBA00023136"/>
    </source>
</evidence>
<evidence type="ECO:0000313" key="10">
    <source>
        <dbReference type="Proteomes" id="UP001577381"/>
    </source>
</evidence>
<keyword evidence="6 7" id="KW-0472">Membrane</keyword>
<evidence type="ECO:0000256" key="3">
    <source>
        <dbReference type="ARBA" id="ARBA00022475"/>
    </source>
</evidence>
<sequence>MNKILSKIGIDQAIKYVLMGRGITVLSGVFILYLVSTQLTPEQQGIYYTFSSLVSLQVIFELGLTTVIIQFVSHEMDGLHFNITQQDFTGDIKNINRINSLIRLSVKWYAFIGLMILIVIGPIGYFFFNGDNLTNSWFYAWVVLVVFTAINITFISVTSIYEGCGFVAKINRLRFHQSLLAGLISIIVLLAGYGLFAVSSMAISGTIIFGLFSNKYALRLVRTAFLEKARAHIVSWRQEIMPMQWRIALSWISGYFIFFIINPIAFKAFGANFAGQLGITMSVCNMVMNIGLAWVTTKCPYWGGVIVRQDRFELDRSFKIAFKQSLIFTAFALICGCVLLNILSYFHLSTAQRFLPTHLFIAIAIAVIGNHIIACLATYIRVHKKEKMTVPSILMAILTVTVFAIFSYFKEDELFVVSYTLLVWGYFVPVTFMIYKKFKSSYEKK</sequence>
<feature type="transmembrane region" description="Helical" evidence="7">
    <location>
        <begin position="173"/>
        <end position="195"/>
    </location>
</feature>
<dbReference type="AlphaFoldDB" id="A0AA96RQ04"/>
<evidence type="ECO:0000256" key="1">
    <source>
        <dbReference type="ARBA" id="ARBA00004651"/>
    </source>
</evidence>
<dbReference type="EMBL" id="JBHGSI010000002">
    <property type="protein sequence ID" value="MFB4719284.1"/>
    <property type="molecule type" value="Genomic_DNA"/>
</dbReference>
<dbReference type="RefSeq" id="WP_265194558.1">
    <property type="nucleotide sequence ID" value="NZ_CP135253.1"/>
</dbReference>
<keyword evidence="4 7" id="KW-0812">Transmembrane</keyword>